<feature type="domain" description="Ig-like" evidence="12">
    <location>
        <begin position="58"/>
        <end position="171"/>
    </location>
</feature>
<keyword evidence="2 11" id="KW-0812">Transmembrane</keyword>
<dbReference type="SMART" id="SM00406">
    <property type="entry name" value="IGv"/>
    <property type="match status" value="1"/>
</dbReference>
<dbReference type="InterPro" id="IPR036179">
    <property type="entry name" value="Ig-like_dom_sf"/>
</dbReference>
<evidence type="ECO:0000256" key="6">
    <source>
        <dbReference type="ARBA" id="ARBA00023130"/>
    </source>
</evidence>
<comment type="caution">
    <text evidence="13">The sequence shown here is derived from an EMBL/GenBank/DDBJ whole genome shotgun (WGS) entry which is preliminary data.</text>
</comment>
<gene>
    <name evidence="13" type="primary">CD8B</name>
    <name evidence="13" type="ORF">Y1Q_0021294</name>
</gene>
<sequence>MLFYPPQNNAQAHESKTQDFWSQSEEVHQMSSALRSKMERQWLCLCVWLHTTGYLTDSSLFQTPPRIIALNSNTTEIACVIKSEELSNQGIYWYRWSKGTKTFQFIAFATMMNRYTYGNGFKDDRFCISKDSFRKSLSLKILRLQPSDSGTYYCAVSQSAMLILGNGTELSVVDSLPPAKKPKEEELYPKKTSNCRNMPRSSRNKKGASCSSFIWAPLLTCAVLLLLALAVVIHRFQRLRRRLRLHFRKQVLK</sequence>
<evidence type="ECO:0000256" key="11">
    <source>
        <dbReference type="SAM" id="Phobius"/>
    </source>
</evidence>
<dbReference type="PANTHER" id="PTHR11292:SF7">
    <property type="entry name" value="T-CELL SURFACE GLYCOPROTEIN CD8 BETA CHAIN-RELATED"/>
    <property type="match status" value="1"/>
</dbReference>
<keyword evidence="14" id="KW-1185">Reference proteome</keyword>
<keyword evidence="8" id="KW-1015">Disulfide bond</keyword>
<reference evidence="13 14" key="1">
    <citation type="journal article" date="2012" name="Genome Biol.">
        <title>Sequencing three crocodilian genomes to illuminate the evolution of archosaurs and amniotes.</title>
        <authorList>
            <person name="St John J.A."/>
            <person name="Braun E.L."/>
            <person name="Isberg S.R."/>
            <person name="Miles L.G."/>
            <person name="Chong A.Y."/>
            <person name="Gongora J."/>
            <person name="Dalzell P."/>
            <person name="Moran C."/>
            <person name="Bed'hom B."/>
            <person name="Abzhanov A."/>
            <person name="Burgess S.C."/>
            <person name="Cooksey A.M."/>
            <person name="Castoe T.A."/>
            <person name="Crawford N.G."/>
            <person name="Densmore L.D."/>
            <person name="Drew J.C."/>
            <person name="Edwards S.V."/>
            <person name="Faircloth B.C."/>
            <person name="Fujita M.K."/>
            <person name="Greenwold M.J."/>
            <person name="Hoffmann F.G."/>
            <person name="Howard J.M."/>
            <person name="Iguchi T."/>
            <person name="Janes D.E."/>
            <person name="Khan S.Y."/>
            <person name="Kohno S."/>
            <person name="de Koning A.J."/>
            <person name="Lance S.L."/>
            <person name="McCarthy F.M."/>
            <person name="McCormack J.E."/>
            <person name="Merchant M.E."/>
            <person name="Peterson D.G."/>
            <person name="Pollock D.D."/>
            <person name="Pourmand N."/>
            <person name="Raney B.J."/>
            <person name="Roessler K.A."/>
            <person name="Sanford J.R."/>
            <person name="Sawyer R.H."/>
            <person name="Schmidt C.J."/>
            <person name="Triplett E.W."/>
            <person name="Tuberville T.D."/>
            <person name="Venegas-Anaya M."/>
            <person name="Howard J.T."/>
            <person name="Jarvis E.D."/>
            <person name="Guillette L.J.Jr."/>
            <person name="Glenn T.C."/>
            <person name="Green R.E."/>
            <person name="Ray D.A."/>
        </authorList>
    </citation>
    <scope>NUCLEOTIDE SEQUENCE [LARGE SCALE GENOMIC DNA]</scope>
    <source>
        <strain evidence="13">KSC_2009_1</strain>
    </source>
</reference>
<name>A0A151P979_ALLMI</name>
<evidence type="ECO:0000256" key="9">
    <source>
        <dbReference type="ARBA" id="ARBA00023180"/>
    </source>
</evidence>
<dbReference type="Gene3D" id="2.60.40.10">
    <property type="entry name" value="Immunoglobulins"/>
    <property type="match status" value="1"/>
</dbReference>
<dbReference type="AlphaFoldDB" id="A0A151P979"/>
<dbReference type="InterPro" id="IPR007110">
    <property type="entry name" value="Ig-like_dom"/>
</dbReference>
<dbReference type="Pfam" id="PF07686">
    <property type="entry name" value="V-set"/>
    <property type="match status" value="1"/>
</dbReference>
<dbReference type="GO" id="GO:0015026">
    <property type="term" value="F:coreceptor activity"/>
    <property type="evidence" value="ECO:0007669"/>
    <property type="project" value="InterPro"/>
</dbReference>
<evidence type="ECO:0000313" key="14">
    <source>
        <dbReference type="Proteomes" id="UP000050525"/>
    </source>
</evidence>
<dbReference type="SMART" id="SM00409">
    <property type="entry name" value="IG"/>
    <property type="match status" value="1"/>
</dbReference>
<dbReference type="InterPro" id="IPR003599">
    <property type="entry name" value="Ig_sub"/>
</dbReference>
<dbReference type="Proteomes" id="UP000050525">
    <property type="component" value="Unassembled WGS sequence"/>
</dbReference>
<dbReference type="InterPro" id="IPR013106">
    <property type="entry name" value="Ig_V-set"/>
</dbReference>
<keyword evidence="4" id="KW-0391">Immunity</keyword>
<evidence type="ECO:0000256" key="10">
    <source>
        <dbReference type="ARBA" id="ARBA00023319"/>
    </source>
</evidence>
<dbReference type="PROSITE" id="PS50835">
    <property type="entry name" value="IG_LIKE"/>
    <property type="match status" value="1"/>
</dbReference>
<feature type="transmembrane region" description="Helical" evidence="11">
    <location>
        <begin position="213"/>
        <end position="234"/>
    </location>
</feature>
<dbReference type="GO" id="GO:0016020">
    <property type="term" value="C:membrane"/>
    <property type="evidence" value="ECO:0007669"/>
    <property type="project" value="UniProtKB-SubCell"/>
</dbReference>
<proteinExistence type="predicted"/>
<evidence type="ECO:0000256" key="2">
    <source>
        <dbReference type="ARBA" id="ARBA00022692"/>
    </source>
</evidence>
<evidence type="ECO:0000256" key="5">
    <source>
        <dbReference type="ARBA" id="ARBA00022989"/>
    </source>
</evidence>
<dbReference type="GO" id="GO:0009986">
    <property type="term" value="C:cell surface"/>
    <property type="evidence" value="ECO:0007669"/>
    <property type="project" value="TreeGrafter"/>
</dbReference>
<dbReference type="InterPro" id="IPR013783">
    <property type="entry name" value="Ig-like_fold"/>
</dbReference>
<dbReference type="InterPro" id="IPR042414">
    <property type="entry name" value="CD8B"/>
</dbReference>
<evidence type="ECO:0000256" key="4">
    <source>
        <dbReference type="ARBA" id="ARBA00022859"/>
    </source>
</evidence>
<keyword evidence="9" id="KW-0325">Glycoprotein</keyword>
<accession>A0A151P979</accession>
<keyword evidence="5 11" id="KW-1133">Transmembrane helix</keyword>
<dbReference type="eggNOG" id="ENOG502SANQ">
    <property type="taxonomic scope" value="Eukaryota"/>
</dbReference>
<dbReference type="EMBL" id="AKHW03000533">
    <property type="protein sequence ID" value="KYO45598.1"/>
    <property type="molecule type" value="Genomic_DNA"/>
</dbReference>
<evidence type="ECO:0000259" key="12">
    <source>
        <dbReference type="PROSITE" id="PS50835"/>
    </source>
</evidence>
<keyword evidence="10" id="KW-0393">Immunoglobulin domain</keyword>
<comment type="subcellular location">
    <subcellularLocation>
        <location evidence="1">Membrane</location>
        <topology evidence="1">Single-pass type I membrane protein</topology>
    </subcellularLocation>
</comment>
<dbReference type="PANTHER" id="PTHR11292">
    <property type="entry name" value="T-CELL SURFACE GLYCOPROTEIN CD8 BETA CHAIN"/>
    <property type="match status" value="1"/>
</dbReference>
<keyword evidence="6" id="KW-1064">Adaptive immunity</keyword>
<dbReference type="GO" id="GO:0002250">
    <property type="term" value="P:adaptive immune response"/>
    <property type="evidence" value="ECO:0007669"/>
    <property type="project" value="UniProtKB-KW"/>
</dbReference>
<evidence type="ECO:0000256" key="8">
    <source>
        <dbReference type="ARBA" id="ARBA00023157"/>
    </source>
</evidence>
<organism evidence="13 14">
    <name type="scientific">Alligator mississippiensis</name>
    <name type="common">American alligator</name>
    <dbReference type="NCBI Taxonomy" id="8496"/>
    <lineage>
        <taxon>Eukaryota</taxon>
        <taxon>Metazoa</taxon>
        <taxon>Chordata</taxon>
        <taxon>Craniata</taxon>
        <taxon>Vertebrata</taxon>
        <taxon>Euteleostomi</taxon>
        <taxon>Archelosauria</taxon>
        <taxon>Archosauria</taxon>
        <taxon>Crocodylia</taxon>
        <taxon>Alligatoridae</taxon>
        <taxon>Alligatorinae</taxon>
        <taxon>Alligator</taxon>
    </lineage>
</organism>
<dbReference type="STRING" id="8496.A0A151P979"/>
<dbReference type="GO" id="GO:0050776">
    <property type="term" value="P:regulation of immune response"/>
    <property type="evidence" value="ECO:0007669"/>
    <property type="project" value="InterPro"/>
</dbReference>
<evidence type="ECO:0000256" key="7">
    <source>
        <dbReference type="ARBA" id="ARBA00023136"/>
    </source>
</evidence>
<keyword evidence="7 11" id="KW-0472">Membrane</keyword>
<evidence type="ECO:0000256" key="3">
    <source>
        <dbReference type="ARBA" id="ARBA00022729"/>
    </source>
</evidence>
<dbReference type="GO" id="GO:0042288">
    <property type="term" value="F:MHC class I protein binding"/>
    <property type="evidence" value="ECO:0007669"/>
    <property type="project" value="InterPro"/>
</dbReference>
<evidence type="ECO:0000313" key="13">
    <source>
        <dbReference type="EMBL" id="KYO45598.1"/>
    </source>
</evidence>
<evidence type="ECO:0000256" key="1">
    <source>
        <dbReference type="ARBA" id="ARBA00004479"/>
    </source>
</evidence>
<keyword evidence="3" id="KW-0732">Signal</keyword>
<protein>
    <submittedName>
        <fullName evidence="13">T-cell surface glycoprotein CD8 beta chain isoform B</fullName>
    </submittedName>
</protein>
<dbReference type="SUPFAM" id="SSF48726">
    <property type="entry name" value="Immunoglobulin"/>
    <property type="match status" value="1"/>
</dbReference>